<keyword evidence="1" id="KW-0812">Transmembrane</keyword>
<dbReference type="EMBL" id="FOXC01000024">
    <property type="protein sequence ID" value="SFP49380.1"/>
    <property type="molecule type" value="Genomic_DNA"/>
</dbReference>
<evidence type="ECO:0000313" key="5">
    <source>
        <dbReference type="Proteomes" id="UP000321547"/>
    </source>
</evidence>
<reference evidence="3 4" key="1">
    <citation type="submission" date="2016-10" db="EMBL/GenBank/DDBJ databases">
        <authorList>
            <person name="de Groot N.N."/>
        </authorList>
    </citation>
    <scope>NUCLEOTIDE SEQUENCE [LARGE SCALE GENOMIC DNA]</scope>
    <source>
        <strain evidence="3 4">DSM 17073</strain>
    </source>
</reference>
<keyword evidence="5" id="KW-1185">Reference proteome</keyword>
<accession>A0A1I5QTB4</accession>
<protein>
    <submittedName>
        <fullName evidence="3">Uncharacterized protein</fullName>
    </submittedName>
</protein>
<evidence type="ECO:0000313" key="3">
    <source>
        <dbReference type="EMBL" id="SFP49380.1"/>
    </source>
</evidence>
<name>A0A1I5QTB4_9BACI</name>
<evidence type="ECO:0000313" key="4">
    <source>
        <dbReference type="Proteomes" id="UP000242243"/>
    </source>
</evidence>
<dbReference type="Proteomes" id="UP000321547">
    <property type="component" value="Unassembled WGS sequence"/>
</dbReference>
<feature type="transmembrane region" description="Helical" evidence="1">
    <location>
        <begin position="50"/>
        <end position="70"/>
    </location>
</feature>
<dbReference type="Proteomes" id="UP000242243">
    <property type="component" value="Unassembled WGS sequence"/>
</dbReference>
<feature type="transmembrane region" description="Helical" evidence="1">
    <location>
        <begin position="127"/>
        <end position="144"/>
    </location>
</feature>
<dbReference type="AlphaFoldDB" id="A0A1I5QTB4"/>
<proteinExistence type="predicted"/>
<reference evidence="2 5" key="2">
    <citation type="submission" date="2019-07" db="EMBL/GenBank/DDBJ databases">
        <title>Whole genome shotgun sequence of Halolactibacillus halophilus NBRC 100868.</title>
        <authorList>
            <person name="Hosoyama A."/>
            <person name="Uohara A."/>
            <person name="Ohji S."/>
            <person name="Ichikawa N."/>
        </authorList>
    </citation>
    <scope>NUCLEOTIDE SEQUENCE [LARGE SCALE GENOMIC DNA]</scope>
    <source>
        <strain evidence="2 5">NBRC 100868</strain>
    </source>
</reference>
<evidence type="ECO:0000256" key="1">
    <source>
        <dbReference type="SAM" id="Phobius"/>
    </source>
</evidence>
<gene>
    <name evidence="2" type="ORF">HHA03_14410</name>
    <name evidence="3" type="ORF">SAMN05421839_12423</name>
</gene>
<keyword evidence="1" id="KW-0472">Membrane</keyword>
<dbReference type="OrthoDB" id="2981185at2"/>
<sequence>MREMLLFAVSVTVQIMNSIYIMRIGEDLVLMKRLQLDKVEQSFLPSQKTAVYQLIGYIGLWGIFACHYLFNTPFLDSSARIIAFQTNATFLIGHIAWDFFMTRKELVESVPESFTQGDCIKSWREKLVKSAIWTFFTYFLVILIY</sequence>
<evidence type="ECO:0000313" key="2">
    <source>
        <dbReference type="EMBL" id="GEM01909.1"/>
    </source>
</evidence>
<keyword evidence="1" id="KW-1133">Transmembrane helix</keyword>
<feature type="transmembrane region" description="Helical" evidence="1">
    <location>
        <begin position="6"/>
        <end position="29"/>
    </location>
</feature>
<dbReference type="RefSeq" id="WP_089832546.1">
    <property type="nucleotide sequence ID" value="NZ_BJWI01000019.1"/>
</dbReference>
<organism evidence="3 4">
    <name type="scientific">Halolactibacillus halophilus</name>
    <dbReference type="NCBI Taxonomy" id="306540"/>
    <lineage>
        <taxon>Bacteria</taxon>
        <taxon>Bacillati</taxon>
        <taxon>Bacillota</taxon>
        <taxon>Bacilli</taxon>
        <taxon>Bacillales</taxon>
        <taxon>Bacillaceae</taxon>
        <taxon>Halolactibacillus</taxon>
    </lineage>
</organism>
<dbReference type="EMBL" id="BJWI01000019">
    <property type="protein sequence ID" value="GEM01909.1"/>
    <property type="molecule type" value="Genomic_DNA"/>
</dbReference>